<dbReference type="SUPFAM" id="SSF52540">
    <property type="entry name" value="P-loop containing nucleoside triphosphate hydrolases"/>
    <property type="match status" value="1"/>
</dbReference>
<name>A0A178ZG43_9EURO</name>
<feature type="compositionally biased region" description="Polar residues" evidence="1">
    <location>
        <begin position="644"/>
        <end position="660"/>
    </location>
</feature>
<evidence type="ECO:0000256" key="1">
    <source>
        <dbReference type="SAM" id="MobiDB-lite"/>
    </source>
</evidence>
<protein>
    <recommendedName>
        <fullName evidence="2">NB-ARC domain-containing protein</fullName>
    </recommendedName>
</protein>
<dbReference type="PANTHER" id="PTHR48187:SF2">
    <property type="entry name" value="LD21810P"/>
    <property type="match status" value="1"/>
</dbReference>
<reference evidence="3 4" key="1">
    <citation type="submission" date="2016-04" db="EMBL/GenBank/DDBJ databases">
        <title>Draft genome of Fonsecaea erecta CBS 125763.</title>
        <authorList>
            <person name="Weiss V.A."/>
            <person name="Vicente V.A."/>
            <person name="Raittz R.T."/>
            <person name="Moreno L.F."/>
            <person name="De Souza E.M."/>
            <person name="Pedrosa F.O."/>
            <person name="Steffens M.B."/>
            <person name="Faoro H."/>
            <person name="Tadra-Sfeir M.Z."/>
            <person name="Najafzadeh M.J."/>
            <person name="Felipe M.S."/>
            <person name="Teixeira M."/>
            <person name="Sun J."/>
            <person name="Xi L."/>
            <person name="Gomes R."/>
            <person name="De Azevedo C.M."/>
            <person name="Salgado C.G."/>
            <person name="Da Silva M.B."/>
            <person name="Nascimento M.F."/>
            <person name="Queiroz-Telles F."/>
            <person name="Attili D.S."/>
            <person name="Gorbushina A."/>
        </authorList>
    </citation>
    <scope>NUCLEOTIDE SEQUENCE [LARGE SCALE GENOMIC DNA]</scope>
    <source>
        <strain evidence="3 4">CBS 125763</strain>
    </source>
</reference>
<dbReference type="InterPro" id="IPR002182">
    <property type="entry name" value="NB-ARC"/>
</dbReference>
<dbReference type="Gene3D" id="3.40.50.300">
    <property type="entry name" value="P-loop containing nucleotide triphosphate hydrolases"/>
    <property type="match status" value="1"/>
</dbReference>
<dbReference type="GeneID" id="30010239"/>
<feature type="domain" description="NB-ARC" evidence="2">
    <location>
        <begin position="1"/>
        <end position="171"/>
    </location>
</feature>
<feature type="region of interest" description="Disordered" evidence="1">
    <location>
        <begin position="818"/>
        <end position="853"/>
    </location>
</feature>
<dbReference type="Pfam" id="PF00931">
    <property type="entry name" value="NB-ARC"/>
    <property type="match status" value="1"/>
</dbReference>
<dbReference type="RefSeq" id="XP_018692141.1">
    <property type="nucleotide sequence ID" value="XM_018837581.1"/>
</dbReference>
<feature type="region of interest" description="Disordered" evidence="1">
    <location>
        <begin position="785"/>
        <end position="804"/>
    </location>
</feature>
<dbReference type="OrthoDB" id="5086500at2759"/>
<evidence type="ECO:0000259" key="2">
    <source>
        <dbReference type="Pfam" id="PF00931"/>
    </source>
</evidence>
<gene>
    <name evidence="3" type="ORF">AYL99_06071</name>
</gene>
<keyword evidence="4" id="KW-1185">Reference proteome</keyword>
<evidence type="ECO:0000313" key="4">
    <source>
        <dbReference type="Proteomes" id="UP000078343"/>
    </source>
</evidence>
<comment type="caution">
    <text evidence="3">The sequence shown here is derived from an EMBL/GenBank/DDBJ whole genome shotgun (WGS) entry which is preliminary data.</text>
</comment>
<dbReference type="InterPro" id="IPR027417">
    <property type="entry name" value="P-loop_NTPase"/>
</dbReference>
<dbReference type="AlphaFoldDB" id="A0A178ZG43"/>
<organism evidence="3 4">
    <name type="scientific">Fonsecaea erecta</name>
    <dbReference type="NCBI Taxonomy" id="1367422"/>
    <lineage>
        <taxon>Eukaryota</taxon>
        <taxon>Fungi</taxon>
        <taxon>Dikarya</taxon>
        <taxon>Ascomycota</taxon>
        <taxon>Pezizomycotina</taxon>
        <taxon>Eurotiomycetes</taxon>
        <taxon>Chaetothyriomycetidae</taxon>
        <taxon>Chaetothyriales</taxon>
        <taxon>Herpotrichiellaceae</taxon>
        <taxon>Fonsecaea</taxon>
    </lineage>
</organism>
<dbReference type="STRING" id="1367422.A0A178ZG43"/>
<dbReference type="Proteomes" id="UP000078343">
    <property type="component" value="Unassembled WGS sequence"/>
</dbReference>
<evidence type="ECO:0000313" key="3">
    <source>
        <dbReference type="EMBL" id="OAP58774.1"/>
    </source>
</evidence>
<dbReference type="GO" id="GO:0043531">
    <property type="term" value="F:ADP binding"/>
    <property type="evidence" value="ECO:0007669"/>
    <property type="project" value="InterPro"/>
</dbReference>
<proteinExistence type="predicted"/>
<dbReference type="EMBL" id="LVYI01000005">
    <property type="protein sequence ID" value="OAP58774.1"/>
    <property type="molecule type" value="Genomic_DNA"/>
</dbReference>
<feature type="region of interest" description="Disordered" evidence="1">
    <location>
        <begin position="513"/>
        <end position="759"/>
    </location>
</feature>
<feature type="compositionally biased region" description="Polar residues" evidence="1">
    <location>
        <begin position="818"/>
        <end position="837"/>
    </location>
</feature>
<feature type="compositionally biased region" description="Basic and acidic residues" evidence="1">
    <location>
        <begin position="939"/>
        <end position="950"/>
    </location>
</feature>
<accession>A0A178ZG43</accession>
<feature type="region of interest" description="Disordered" evidence="1">
    <location>
        <begin position="937"/>
        <end position="960"/>
    </location>
</feature>
<sequence>MDQLAQKLANQKRRALGTCAVLLWGPPGCGKSHIAREYLWRHQNEYPAGCFWVDSKSKESRSKSFWDIAQAVAILGKDEPRDPGWDESSRFVDMVRKWFEAREGWLLVFDGVTTDNDEDIEAFVSYIPDRSGNNIIYTSVDRTLAKRQRLLNPAGLKVFPLSQHDACSLLYKNLGIKSPTEVQAKKATQLVKHYECLPLALHAAAHSLIARGTSLEKFSLGTSDHRLADPYLDIVSALREHSHPEAVNMLTLLSFFAHVIPVALIRFGQPVLQEFGIEIRSIERIGSLKKELDNTIAVLIRYGLVERTLLEYCITPSKTSFSQEESNWIGHNTTDSVGTTGTIVETERNRVRLLKEDSSSLEGIVWARPGSRLDESSSKSMTYSIDILRIHSVVQKVLLDELKLRYADQPAHFWWWLCVASKMLCHSYMVADGKIKNTEGRGLVRDYRDYETQAARLWSHFPKSSTDASPTLRKTRHNLHETIRSIKKEIQCQSPSQSTDGLHHRVQFSVFERASSTSSDGPSTGSSALTRTSTWTPEHVDDQTESPVQMHLGLDLDDGESEGSWTDRWSQSGMDNSKVLFPGTGRSRRPSNSDLYVTSPAETSLGDVHQPSILQAIFQGRPPHSKRPKDLGEWKPLPVPPTLSREQVQIHSRASSFTSGSDDRTATRPTSTGSEASGALAAIHRASPPPTRGGRIKSPTRLQCARPASDEGRLPLSTKSPNQKMSPLATEFLPSRSLPTYDSSDIARRHTRHTSSSPRLTHTALNNQTATKMVPSFPQNENITISQHPEFSSMRSPSKRYSRQEADGLLSAKSVLTGYSSQPMSRDTSKDSTTSHATAPPAMPGSASLGTSPQIREPYLYSRPGLTSIDVASANSWDDNLASAADLDETLPLMTSISFTGRDIFERHHEGLGSSVQFGQMSPVELDRARARVSIARGRSVDGRLEKSPSERGVSGVDRT</sequence>
<feature type="compositionally biased region" description="Polar residues" evidence="1">
    <location>
        <begin position="785"/>
        <end position="796"/>
    </location>
</feature>
<feature type="compositionally biased region" description="Low complexity" evidence="1">
    <location>
        <begin position="515"/>
        <end position="527"/>
    </location>
</feature>
<feature type="compositionally biased region" description="Polar residues" evidence="1">
    <location>
        <begin position="563"/>
        <end position="575"/>
    </location>
</feature>
<dbReference type="PANTHER" id="PTHR48187">
    <property type="entry name" value="LD21810P"/>
    <property type="match status" value="1"/>
</dbReference>
<feature type="compositionally biased region" description="Polar residues" evidence="1">
    <location>
        <begin position="590"/>
        <end position="602"/>
    </location>
</feature>